<reference evidence="1" key="1">
    <citation type="submission" date="2023-10" db="EMBL/GenBank/DDBJ databases">
        <authorList>
            <person name="Chen Y."/>
            <person name="Shah S."/>
            <person name="Dougan E. K."/>
            <person name="Thang M."/>
            <person name="Chan C."/>
        </authorList>
    </citation>
    <scope>NUCLEOTIDE SEQUENCE [LARGE SCALE GENOMIC DNA]</scope>
</reference>
<dbReference type="Proteomes" id="UP001189429">
    <property type="component" value="Unassembled WGS sequence"/>
</dbReference>
<gene>
    <name evidence="1" type="ORF">PCOR1329_LOCUS34418</name>
</gene>
<comment type="caution">
    <text evidence="1">The sequence shown here is derived from an EMBL/GenBank/DDBJ whole genome shotgun (WGS) entry which is preliminary data.</text>
</comment>
<protein>
    <submittedName>
        <fullName evidence="1">Uncharacterized protein</fullName>
    </submittedName>
</protein>
<keyword evidence="2" id="KW-1185">Reference proteome</keyword>
<accession>A0ABN9T154</accession>
<name>A0ABN9T154_9DINO</name>
<dbReference type="EMBL" id="CAUYUJ010014227">
    <property type="protein sequence ID" value="CAK0838472.1"/>
    <property type="molecule type" value="Genomic_DNA"/>
</dbReference>
<evidence type="ECO:0000313" key="2">
    <source>
        <dbReference type="Proteomes" id="UP001189429"/>
    </source>
</evidence>
<evidence type="ECO:0000313" key="1">
    <source>
        <dbReference type="EMBL" id="CAK0838472.1"/>
    </source>
</evidence>
<organism evidence="1 2">
    <name type="scientific">Prorocentrum cordatum</name>
    <dbReference type="NCBI Taxonomy" id="2364126"/>
    <lineage>
        <taxon>Eukaryota</taxon>
        <taxon>Sar</taxon>
        <taxon>Alveolata</taxon>
        <taxon>Dinophyceae</taxon>
        <taxon>Prorocentrales</taxon>
        <taxon>Prorocentraceae</taxon>
        <taxon>Prorocentrum</taxon>
    </lineage>
</organism>
<proteinExistence type="predicted"/>
<sequence>MHLPTKSRLLLGVKHKRLVCAASRLILTRQANGMRRLLKAGGCVLSLRRASARVHVSYAHMWDEVNAKFAPPRTHKRRKVRSAQNMQTIVQRGLVNVLLMDLRLGKSVKHIEPWVCKPKKVRATSAEAIFPAIVDAMPGCFNPLSLEALVGAAKGASSFTLCLVCDRASSNLLVLKRVAKFWEVVVLPLIGPRMLLMLETCTVHSHHRAKLQIKTLRHHVLRHFSLANLYRLQSVQEKTASRYEAMLPPMVHRKIGPPPDNVRYPLKRFVDIVFRPREPRHRRKDGAPTQQTLDLDELCNICNSDLKGDWTHYCWDPIRQKPCCSNLSETRDKVLRATMNALEGRGQPLPSESRWTNTTPNFRRTLLRQAVWGIGTRCFGVDPPDGSSADRPVHVEGEAAEGHFAQIRSDPRVFLGALSTIPRLRHSTNSLCCSSSSTLSTAPCCTPSWATQPRKKTNSSAKS</sequence>